<dbReference type="AlphaFoldDB" id="A0A1G7WAS3"/>
<dbReference type="InterPro" id="IPR011250">
    <property type="entry name" value="OMP/PagP_B-barrel"/>
</dbReference>
<reference evidence="2 3" key="1">
    <citation type="submission" date="2016-10" db="EMBL/GenBank/DDBJ databases">
        <authorList>
            <person name="de Groot N.N."/>
        </authorList>
    </citation>
    <scope>NUCLEOTIDE SEQUENCE [LARGE SCALE GENOMIC DNA]</scope>
    <source>
        <strain evidence="2 3">CGMCC 1.10267</strain>
    </source>
</reference>
<dbReference type="RefSeq" id="WP_090596315.1">
    <property type="nucleotide sequence ID" value="NZ_FNCS01000006.1"/>
</dbReference>
<dbReference type="OrthoDB" id="7960449at2"/>
<dbReference type="SUPFAM" id="SSF56925">
    <property type="entry name" value="OMPA-like"/>
    <property type="match status" value="1"/>
</dbReference>
<dbReference type="Proteomes" id="UP000199495">
    <property type="component" value="Unassembled WGS sequence"/>
</dbReference>
<keyword evidence="3" id="KW-1185">Reference proteome</keyword>
<accession>A0A1G7WAS3</accession>
<feature type="chain" id="PRO_5011712683" evidence="1">
    <location>
        <begin position="24"/>
        <end position="189"/>
    </location>
</feature>
<name>A0A1G7WAS3_9HYPH</name>
<proteinExistence type="predicted"/>
<sequence length="189" mass="19414">MNNLKKVALAALLSTTAFGGAFAADAIGVPAPAIPAAPVVDMGSGFDWNGFYAGANVGAQNNIDLDDTDWTIGAQAGVNAQFDFFLVGAEVALDGVFAEDETYAYGSALARGGVLVTDELLAYGAIGYGTDFDSDAVGAVGDHVLAGGGLEFAATDNVSVRGQYLYGWGQDSATDNDIHKFQIGANFHF</sequence>
<dbReference type="EMBL" id="FNCS01000006">
    <property type="protein sequence ID" value="SDG68954.1"/>
    <property type="molecule type" value="Genomic_DNA"/>
</dbReference>
<dbReference type="Gene3D" id="2.40.160.20">
    <property type="match status" value="1"/>
</dbReference>
<organism evidence="2 3">
    <name type="scientific">Pelagibacterium luteolum</name>
    <dbReference type="NCBI Taxonomy" id="440168"/>
    <lineage>
        <taxon>Bacteria</taxon>
        <taxon>Pseudomonadati</taxon>
        <taxon>Pseudomonadota</taxon>
        <taxon>Alphaproteobacteria</taxon>
        <taxon>Hyphomicrobiales</taxon>
        <taxon>Devosiaceae</taxon>
        <taxon>Pelagibacterium</taxon>
    </lineage>
</organism>
<feature type="signal peptide" evidence="1">
    <location>
        <begin position="1"/>
        <end position="23"/>
    </location>
</feature>
<keyword evidence="1" id="KW-0732">Signal</keyword>
<evidence type="ECO:0000313" key="2">
    <source>
        <dbReference type="EMBL" id="SDG68954.1"/>
    </source>
</evidence>
<dbReference type="STRING" id="440168.SAMN04487974_10624"/>
<evidence type="ECO:0000256" key="1">
    <source>
        <dbReference type="SAM" id="SignalP"/>
    </source>
</evidence>
<gene>
    <name evidence="2" type="ORF">SAMN04487974_10624</name>
</gene>
<evidence type="ECO:0000313" key="3">
    <source>
        <dbReference type="Proteomes" id="UP000199495"/>
    </source>
</evidence>
<protein>
    <submittedName>
        <fullName evidence="2">Outer membrane immunogenic protein</fullName>
    </submittedName>
</protein>